<dbReference type="Pfam" id="PF18609">
    <property type="entry name" value="SAM_Exu"/>
    <property type="match status" value="1"/>
</dbReference>
<dbReference type="GO" id="GO:0003723">
    <property type="term" value="F:RNA binding"/>
    <property type="evidence" value="ECO:0007669"/>
    <property type="project" value="InterPro"/>
</dbReference>
<accession>A0A8S1CHR5</accession>
<protein>
    <recommendedName>
        <fullName evidence="6">Exuperantia SAM-like domain-containing protein</fullName>
    </recommendedName>
</protein>
<feature type="compositionally biased region" description="Polar residues" evidence="1">
    <location>
        <begin position="414"/>
        <end position="423"/>
    </location>
</feature>
<feature type="region of interest" description="Disordered" evidence="1">
    <location>
        <begin position="338"/>
        <end position="423"/>
    </location>
</feature>
<dbReference type="InterPro" id="IPR054362">
    <property type="entry name" value="Exu_RNase_H-like"/>
</dbReference>
<evidence type="ECO:0000313" key="5">
    <source>
        <dbReference type="Proteomes" id="UP000494165"/>
    </source>
</evidence>
<dbReference type="Proteomes" id="UP000494165">
    <property type="component" value="Unassembled WGS sequence"/>
</dbReference>
<reference evidence="4 5" key="1">
    <citation type="submission" date="2020-04" db="EMBL/GenBank/DDBJ databases">
        <authorList>
            <person name="Alioto T."/>
            <person name="Alioto T."/>
            <person name="Gomez Garrido J."/>
        </authorList>
    </citation>
    <scope>NUCLEOTIDE SEQUENCE [LARGE SCALE GENOMIC DNA]</scope>
</reference>
<dbReference type="OrthoDB" id="8251179at2759"/>
<dbReference type="GO" id="GO:0045450">
    <property type="term" value="P:bicoid mRNA localization"/>
    <property type="evidence" value="ECO:0007669"/>
    <property type="project" value="InterPro"/>
</dbReference>
<feature type="domain" description="Exuperantia RNAse H-like" evidence="3">
    <location>
        <begin position="23"/>
        <end position="181"/>
    </location>
</feature>
<evidence type="ECO:0000259" key="3">
    <source>
        <dbReference type="Pfam" id="PF22123"/>
    </source>
</evidence>
<name>A0A8S1CHR5_9INSE</name>
<sequence>MTTDARKMLPADTRFFVPVEGNFKLVTYDIMTTGSSLSDDLCSITAYSPVEDVSFSQHIMPYNNLSLGACRRYSLRIISNGRYRVLKDVRNNKVLDTKSDYMALVDFITYLRCMKGDSEGLILLAHDSRKFFSSLLLDVVNRFQLREEFCELVVGFANSYAIAEEKCAKPGRSLSLRTLATSLLTKEGDDPLDLSDRAKTAYLLVAKIFQMENAESGAGDETLTPEQVSQKLRPYSLDMDGVELETDEIRNFRKREESLLPLFSKMRSNRNDRQRSFILLRLLAHSNIDYEILTEIHEKGGMEAIHEVLRCTMDKEHAREIDELKHVFALHFDPEYKGQFKPDPLPNSAGNGNGNGQKQQQGQGGGRRFFRRRNSNKKTSGSSVTSGRNNSESQPGSPISDDGATTPPVAISVPSATTAIAAV</sequence>
<dbReference type="GO" id="GO:0042803">
    <property type="term" value="F:protein homodimerization activity"/>
    <property type="evidence" value="ECO:0007669"/>
    <property type="project" value="InterPro"/>
</dbReference>
<evidence type="ECO:0008006" key="6">
    <source>
        <dbReference type="Google" id="ProtNLM"/>
    </source>
</evidence>
<proteinExistence type="predicted"/>
<evidence type="ECO:0000313" key="4">
    <source>
        <dbReference type="EMBL" id="CAB3367081.1"/>
    </source>
</evidence>
<dbReference type="InterPro" id="IPR040941">
    <property type="entry name" value="SAM_Exu"/>
</dbReference>
<dbReference type="PANTHER" id="PTHR12384">
    <property type="entry name" value="MATERNAL PROTEIN EXUPERANTIA"/>
    <property type="match status" value="1"/>
</dbReference>
<evidence type="ECO:0000256" key="1">
    <source>
        <dbReference type="SAM" id="MobiDB-lite"/>
    </source>
</evidence>
<dbReference type="InterPro" id="IPR037998">
    <property type="entry name" value="Exu"/>
</dbReference>
<dbReference type="Pfam" id="PF22123">
    <property type="entry name" value="Exu_RNase_H_like"/>
    <property type="match status" value="1"/>
</dbReference>
<feature type="compositionally biased region" description="Polar residues" evidence="1">
    <location>
        <begin position="379"/>
        <end position="397"/>
    </location>
</feature>
<evidence type="ECO:0000259" key="2">
    <source>
        <dbReference type="Pfam" id="PF18609"/>
    </source>
</evidence>
<dbReference type="AlphaFoldDB" id="A0A8S1CHR5"/>
<gene>
    <name evidence="4" type="ORF">CLODIP_2_CD07457</name>
</gene>
<dbReference type="PANTHER" id="PTHR12384:SF2">
    <property type="entry name" value="MATERNAL PROTEIN EXUPERANTIA"/>
    <property type="match status" value="1"/>
</dbReference>
<comment type="caution">
    <text evidence="4">The sequence shown here is derived from an EMBL/GenBank/DDBJ whole genome shotgun (WGS) entry which is preliminary data.</text>
</comment>
<dbReference type="EMBL" id="CADEPI010000028">
    <property type="protein sequence ID" value="CAB3367081.1"/>
    <property type="molecule type" value="Genomic_DNA"/>
</dbReference>
<keyword evidence="5" id="KW-1185">Reference proteome</keyword>
<organism evidence="4 5">
    <name type="scientific">Cloeon dipterum</name>
    <dbReference type="NCBI Taxonomy" id="197152"/>
    <lineage>
        <taxon>Eukaryota</taxon>
        <taxon>Metazoa</taxon>
        <taxon>Ecdysozoa</taxon>
        <taxon>Arthropoda</taxon>
        <taxon>Hexapoda</taxon>
        <taxon>Insecta</taxon>
        <taxon>Pterygota</taxon>
        <taxon>Palaeoptera</taxon>
        <taxon>Ephemeroptera</taxon>
        <taxon>Pisciforma</taxon>
        <taxon>Baetidae</taxon>
        <taxon>Cloeon</taxon>
    </lineage>
</organism>
<feature type="domain" description="Exuperantia SAM-like" evidence="2">
    <location>
        <begin position="261"/>
        <end position="329"/>
    </location>
</feature>